<dbReference type="Gene3D" id="1.20.120.520">
    <property type="entry name" value="nmb1532 protein domain like"/>
    <property type="match status" value="1"/>
</dbReference>
<proteinExistence type="predicted"/>
<accession>A0ABS7RIC9</accession>
<gene>
    <name evidence="2" type="ORF">K1X13_08175</name>
</gene>
<dbReference type="RefSeq" id="WP_221024428.1">
    <property type="nucleotide sequence ID" value="NZ_JAIEZQ010000001.1"/>
</dbReference>
<dbReference type="InterPro" id="IPR012312">
    <property type="entry name" value="Hemerythrin-like"/>
</dbReference>
<evidence type="ECO:0000313" key="3">
    <source>
        <dbReference type="Proteomes" id="UP000754710"/>
    </source>
</evidence>
<dbReference type="EMBL" id="JAIEZQ010000001">
    <property type="protein sequence ID" value="MBY9074793.1"/>
    <property type="molecule type" value="Genomic_DNA"/>
</dbReference>
<dbReference type="Pfam" id="PF01814">
    <property type="entry name" value="Hemerythrin"/>
    <property type="match status" value="1"/>
</dbReference>
<sequence length="164" mass="17624">MARSRVVSFERDRKAAAALAEHHVGMLATLDGHVEALVAAVALAHAGDVDTVRLELTAWCRAELLPHAAAEERVLYPVGYADPRGTLLVEGMLAEHQMIQRLVTEVDDTVDAVYAAATAHALRHVFEAHMVKENDLLLPMLARSPHVSLADIAAEPRSLAGVTG</sequence>
<evidence type="ECO:0000313" key="2">
    <source>
        <dbReference type="EMBL" id="MBY9074793.1"/>
    </source>
</evidence>
<evidence type="ECO:0000259" key="1">
    <source>
        <dbReference type="Pfam" id="PF01814"/>
    </source>
</evidence>
<feature type="domain" description="Hemerythrin-like" evidence="1">
    <location>
        <begin position="17"/>
        <end position="141"/>
    </location>
</feature>
<reference evidence="2 3" key="1">
    <citation type="submission" date="2021-08" db="EMBL/GenBank/DDBJ databases">
        <title>Nocardioides bacterium WL0053 sp. nov., isolated from the sediment.</title>
        <authorList>
            <person name="Wang L."/>
            <person name="Zhang D."/>
            <person name="Zhang A."/>
        </authorList>
    </citation>
    <scope>NUCLEOTIDE SEQUENCE [LARGE SCALE GENOMIC DNA]</scope>
    <source>
        <strain evidence="2 3">WL0053</strain>
    </source>
</reference>
<protein>
    <submittedName>
        <fullName evidence="2">Hemerythrin domain-containing protein</fullName>
    </submittedName>
</protein>
<comment type="caution">
    <text evidence="2">The sequence shown here is derived from an EMBL/GenBank/DDBJ whole genome shotgun (WGS) entry which is preliminary data.</text>
</comment>
<name>A0ABS7RIC9_9ACTN</name>
<organism evidence="2 3">
    <name type="scientific">Nocardioides jiangsuensis</name>
    <dbReference type="NCBI Taxonomy" id="2866161"/>
    <lineage>
        <taxon>Bacteria</taxon>
        <taxon>Bacillati</taxon>
        <taxon>Actinomycetota</taxon>
        <taxon>Actinomycetes</taxon>
        <taxon>Propionibacteriales</taxon>
        <taxon>Nocardioidaceae</taxon>
        <taxon>Nocardioides</taxon>
    </lineage>
</organism>
<keyword evidence="3" id="KW-1185">Reference proteome</keyword>
<dbReference type="Proteomes" id="UP000754710">
    <property type="component" value="Unassembled WGS sequence"/>
</dbReference>